<dbReference type="PANTHER" id="PTHR15410">
    <property type="entry name" value="HIRA-INTERACTING PROTEIN 3"/>
    <property type="match status" value="1"/>
</dbReference>
<feature type="compositionally biased region" description="Acidic residues" evidence="1">
    <location>
        <begin position="177"/>
        <end position="195"/>
    </location>
</feature>
<dbReference type="InterPro" id="IPR037647">
    <property type="entry name" value="HIRIP3"/>
</dbReference>
<evidence type="ECO:0008006" key="4">
    <source>
        <dbReference type="Google" id="ProtNLM"/>
    </source>
</evidence>
<gene>
    <name evidence="2" type="ORF">LAWI1_G000619</name>
</gene>
<evidence type="ECO:0000313" key="2">
    <source>
        <dbReference type="EMBL" id="TVY93048.1"/>
    </source>
</evidence>
<feature type="compositionally biased region" description="Basic residues" evidence="1">
    <location>
        <begin position="200"/>
        <end position="222"/>
    </location>
</feature>
<feature type="compositionally biased region" description="Basic residues" evidence="1">
    <location>
        <begin position="90"/>
        <end position="106"/>
    </location>
</feature>
<comment type="caution">
    <text evidence="2">The sequence shown here is derived from an EMBL/GenBank/DDBJ whole genome shotgun (WGS) entry which is preliminary data.</text>
</comment>
<feature type="region of interest" description="Disordered" evidence="1">
    <location>
        <begin position="455"/>
        <end position="536"/>
    </location>
</feature>
<protein>
    <recommendedName>
        <fullName evidence="4">Transcriptional regulator</fullName>
    </recommendedName>
</protein>
<dbReference type="Proteomes" id="UP000315522">
    <property type="component" value="Unassembled WGS sequence"/>
</dbReference>
<reference evidence="2 3" key="1">
    <citation type="submission" date="2018-05" db="EMBL/GenBank/DDBJ databases">
        <title>Genome sequencing and assembly of the regulated plant pathogen Lachnellula willkommii and related sister species for the development of diagnostic species identification markers.</title>
        <authorList>
            <person name="Giroux E."/>
            <person name="Bilodeau G."/>
        </authorList>
    </citation>
    <scope>NUCLEOTIDE SEQUENCE [LARGE SCALE GENOMIC DNA]</scope>
    <source>
        <strain evidence="2 3">CBS 172.35</strain>
    </source>
</reference>
<proteinExistence type="predicted"/>
<dbReference type="GO" id="GO:0005634">
    <property type="term" value="C:nucleus"/>
    <property type="evidence" value="ECO:0007669"/>
    <property type="project" value="TreeGrafter"/>
</dbReference>
<name>A0A559MJB0_9HELO</name>
<dbReference type="EMBL" id="QGML01000194">
    <property type="protein sequence ID" value="TVY93048.1"/>
    <property type="molecule type" value="Genomic_DNA"/>
</dbReference>
<feature type="compositionally biased region" description="Basic residues" evidence="1">
    <location>
        <begin position="156"/>
        <end position="174"/>
    </location>
</feature>
<dbReference type="PANTHER" id="PTHR15410:SF2">
    <property type="entry name" value="HIRA-INTERACTING PROTEIN 3"/>
    <property type="match status" value="1"/>
</dbReference>
<feature type="compositionally biased region" description="Acidic residues" evidence="1">
    <location>
        <begin position="483"/>
        <end position="492"/>
    </location>
</feature>
<organism evidence="2 3">
    <name type="scientific">Lachnellula willkommii</name>
    <dbReference type="NCBI Taxonomy" id="215461"/>
    <lineage>
        <taxon>Eukaryota</taxon>
        <taxon>Fungi</taxon>
        <taxon>Dikarya</taxon>
        <taxon>Ascomycota</taxon>
        <taxon>Pezizomycotina</taxon>
        <taxon>Leotiomycetes</taxon>
        <taxon>Helotiales</taxon>
        <taxon>Lachnaceae</taxon>
        <taxon>Lachnellula</taxon>
    </lineage>
</organism>
<evidence type="ECO:0000256" key="1">
    <source>
        <dbReference type="SAM" id="MobiDB-lite"/>
    </source>
</evidence>
<dbReference type="AlphaFoldDB" id="A0A559MJB0"/>
<feature type="compositionally biased region" description="Basic residues" evidence="1">
    <location>
        <begin position="469"/>
        <end position="478"/>
    </location>
</feature>
<accession>A0A559MJB0</accession>
<feature type="region of interest" description="Disordered" evidence="1">
    <location>
        <begin position="70"/>
        <end position="384"/>
    </location>
</feature>
<keyword evidence="3" id="KW-1185">Reference proteome</keyword>
<feature type="compositionally biased region" description="Low complexity" evidence="1">
    <location>
        <begin position="349"/>
        <end position="362"/>
    </location>
</feature>
<evidence type="ECO:0000313" key="3">
    <source>
        <dbReference type="Proteomes" id="UP000315522"/>
    </source>
</evidence>
<feature type="compositionally biased region" description="Acidic residues" evidence="1">
    <location>
        <begin position="125"/>
        <end position="150"/>
    </location>
</feature>
<sequence>MAPSERVLIDKLKATALAIFNSAERDQLSVKRVRDRLEAQLGLEKGFFVQPTWKEKSKTIVKEYATQLIEGEEPAEASIQVDSPPVKKPVPSHKKSAPPNNKRAKKPTSAEQSRPAKRQKKQESPEESSELSDVVSDEDSPEPDFGDSDVSDAPKPKKKSMSKPPVKRQSKKKAASSDEEENDISDVPIDDEDDSDAKPKPKKSAPKKATKPAVKSKGRQKKTKIETPESEEESEVKADSESEDELTPAKKVISRSKSAADSEEDEPASTKSKSESKPAPESDAESNAPTPKKKAKPATPAKAKPARDFVTAEDENIETKANDSESEMSIVLDEAPKPKGKRRSKSDIASGAPKAPKAPKQSKAPKEPKVKAAKASSNLSPAEEQLKTLQTQLLRCGVRKIWQFELKQFDDDTAAKVRYLQQMLRDIGMTGRFSEARAKEIKEMRELQADLEAVKEGERVWGMESGRPSRSKAAKKSLKINSGEDDEDEDENEKPASKGAKAGSESEDDSDEQPRPRVPRAKQDLAFLGDEEDSDE</sequence>